<dbReference type="EMBL" id="CADCVO010000565">
    <property type="protein sequence ID" value="CAA9524657.1"/>
    <property type="molecule type" value="Genomic_DNA"/>
</dbReference>
<organism evidence="2">
    <name type="scientific">uncultured Solirubrobacteraceae bacterium</name>
    <dbReference type="NCBI Taxonomy" id="1162706"/>
    <lineage>
        <taxon>Bacteria</taxon>
        <taxon>Bacillati</taxon>
        <taxon>Actinomycetota</taxon>
        <taxon>Thermoleophilia</taxon>
        <taxon>Solirubrobacterales</taxon>
        <taxon>Solirubrobacteraceae</taxon>
        <taxon>environmental samples</taxon>
    </lineage>
</organism>
<accession>A0A6J4TK74</accession>
<feature type="non-terminal residue" evidence="2">
    <location>
        <position position="1"/>
    </location>
</feature>
<feature type="non-terminal residue" evidence="2">
    <location>
        <position position="55"/>
    </location>
</feature>
<feature type="region of interest" description="Disordered" evidence="1">
    <location>
        <begin position="1"/>
        <end position="55"/>
    </location>
</feature>
<sequence>PDPRLAARRPAGDGALDAPRRPDGVRRRRAVALPRRTADRALHAQARARGGRRAV</sequence>
<gene>
    <name evidence="2" type="ORF">AVDCRST_MAG13-3630</name>
</gene>
<protein>
    <submittedName>
        <fullName evidence="2">Uncharacterized protein</fullName>
    </submittedName>
</protein>
<name>A0A6J4TK74_9ACTN</name>
<dbReference type="AlphaFoldDB" id="A0A6J4TK74"/>
<proteinExistence type="predicted"/>
<evidence type="ECO:0000256" key="1">
    <source>
        <dbReference type="SAM" id="MobiDB-lite"/>
    </source>
</evidence>
<evidence type="ECO:0000313" key="2">
    <source>
        <dbReference type="EMBL" id="CAA9524657.1"/>
    </source>
</evidence>
<reference evidence="2" key="1">
    <citation type="submission" date="2020-02" db="EMBL/GenBank/DDBJ databases">
        <authorList>
            <person name="Meier V. D."/>
        </authorList>
    </citation>
    <scope>NUCLEOTIDE SEQUENCE</scope>
    <source>
        <strain evidence="2">AVDCRST_MAG13</strain>
    </source>
</reference>